<sequence length="206" mass="23378">MSYHRAVFKRALAIDLFNHLEGLLNRPFCLSPYKGGGSWTFHHRSVPIHLEGFLSRSFPFSAHKIRPINLMGPGHFTIQSCQSIGDFLSRSFPFSAINLVDIVFTINLSNPFGGGAFASRSFPFQPRQNLVDLDIHHRPISSGGLLSRLFYYLAHKIEWGPELFTIDLFNPFWRAFLADLFHFQPIKFGGSWTFTIDLSNPFGGLS</sequence>
<evidence type="ECO:0000313" key="2">
    <source>
        <dbReference type="Proteomes" id="UP000499080"/>
    </source>
</evidence>
<proteinExistence type="predicted"/>
<dbReference type="Proteomes" id="UP000499080">
    <property type="component" value="Unassembled WGS sequence"/>
</dbReference>
<name>A0A4Y2VHU7_ARAVE</name>
<reference evidence="1 2" key="1">
    <citation type="journal article" date="2019" name="Sci. Rep.">
        <title>Orb-weaving spider Araneus ventricosus genome elucidates the spidroin gene catalogue.</title>
        <authorList>
            <person name="Kono N."/>
            <person name="Nakamura H."/>
            <person name="Ohtoshi R."/>
            <person name="Moran D.A.P."/>
            <person name="Shinohara A."/>
            <person name="Yoshida Y."/>
            <person name="Fujiwara M."/>
            <person name="Mori M."/>
            <person name="Tomita M."/>
            <person name="Arakawa K."/>
        </authorList>
    </citation>
    <scope>NUCLEOTIDE SEQUENCE [LARGE SCALE GENOMIC DNA]</scope>
</reference>
<dbReference type="EMBL" id="BGPR01047045">
    <property type="protein sequence ID" value="GBO24048.1"/>
    <property type="molecule type" value="Genomic_DNA"/>
</dbReference>
<gene>
    <name evidence="1" type="ORF">AVEN_22886_1</name>
</gene>
<dbReference type="AlphaFoldDB" id="A0A4Y2VHU7"/>
<organism evidence="1 2">
    <name type="scientific">Araneus ventricosus</name>
    <name type="common">Orbweaver spider</name>
    <name type="synonym">Epeira ventricosa</name>
    <dbReference type="NCBI Taxonomy" id="182803"/>
    <lineage>
        <taxon>Eukaryota</taxon>
        <taxon>Metazoa</taxon>
        <taxon>Ecdysozoa</taxon>
        <taxon>Arthropoda</taxon>
        <taxon>Chelicerata</taxon>
        <taxon>Arachnida</taxon>
        <taxon>Araneae</taxon>
        <taxon>Araneomorphae</taxon>
        <taxon>Entelegynae</taxon>
        <taxon>Araneoidea</taxon>
        <taxon>Araneidae</taxon>
        <taxon>Araneus</taxon>
    </lineage>
</organism>
<protein>
    <submittedName>
        <fullName evidence="1">Uncharacterized protein</fullName>
    </submittedName>
</protein>
<accession>A0A4Y2VHU7</accession>
<evidence type="ECO:0000313" key="1">
    <source>
        <dbReference type="EMBL" id="GBO24048.1"/>
    </source>
</evidence>
<comment type="caution">
    <text evidence="1">The sequence shown here is derived from an EMBL/GenBank/DDBJ whole genome shotgun (WGS) entry which is preliminary data.</text>
</comment>
<keyword evidence="2" id="KW-1185">Reference proteome</keyword>